<dbReference type="EMBL" id="JAKNSF020000082">
    <property type="protein sequence ID" value="KAK7719067.1"/>
    <property type="molecule type" value="Genomic_DNA"/>
</dbReference>
<organism evidence="1 2">
    <name type="scientific">Diaporthe eres</name>
    <name type="common">Phomopsis oblonga</name>
    <dbReference type="NCBI Taxonomy" id="83184"/>
    <lineage>
        <taxon>Eukaryota</taxon>
        <taxon>Fungi</taxon>
        <taxon>Dikarya</taxon>
        <taxon>Ascomycota</taxon>
        <taxon>Pezizomycotina</taxon>
        <taxon>Sordariomycetes</taxon>
        <taxon>Sordariomycetidae</taxon>
        <taxon>Diaporthales</taxon>
        <taxon>Diaporthaceae</taxon>
        <taxon>Diaporthe</taxon>
        <taxon>Diaporthe eres species complex</taxon>
    </lineage>
</organism>
<protein>
    <submittedName>
        <fullName evidence="1">Uncharacterized protein</fullName>
    </submittedName>
</protein>
<reference evidence="1 2" key="1">
    <citation type="submission" date="2024-02" db="EMBL/GenBank/DDBJ databases">
        <title>De novo assembly and annotation of 12 fungi associated with fruit tree decline syndrome in Ontario, Canada.</title>
        <authorList>
            <person name="Sulman M."/>
            <person name="Ellouze W."/>
            <person name="Ilyukhin E."/>
        </authorList>
    </citation>
    <scope>NUCLEOTIDE SEQUENCE [LARGE SCALE GENOMIC DNA]</scope>
    <source>
        <strain evidence="1 2">M169</strain>
    </source>
</reference>
<sequence length="205" mass="22778">MAITVFLNQVRGAKPETDRLVTYQPSADRSLDITSCIDMVVAVKGRYTGESSSTASSSRLDKFMAHLSFGKSESVPLPGFESYQGSLESLALMVEKAKAQGLTDLHTWIAVVDPSPLEEDFLFSYGRYERHMKLINQVEDLLERLGGSYEIISHPSGLLKVELRADEQFSSYDGLNTDQDGPNGLPLATYQSLVSIFRFPRRDSD</sequence>
<comment type="caution">
    <text evidence="1">The sequence shown here is derived from an EMBL/GenBank/DDBJ whole genome shotgun (WGS) entry which is preliminary data.</text>
</comment>
<proteinExistence type="predicted"/>
<dbReference type="Proteomes" id="UP001430848">
    <property type="component" value="Unassembled WGS sequence"/>
</dbReference>
<evidence type="ECO:0000313" key="2">
    <source>
        <dbReference type="Proteomes" id="UP001430848"/>
    </source>
</evidence>
<gene>
    <name evidence="1" type="ORF">SLS63_010217</name>
</gene>
<accession>A0ABR1NXH9</accession>
<keyword evidence="2" id="KW-1185">Reference proteome</keyword>
<evidence type="ECO:0000313" key="1">
    <source>
        <dbReference type="EMBL" id="KAK7719067.1"/>
    </source>
</evidence>
<name>A0ABR1NXH9_DIAER</name>